<gene>
    <name evidence="14" type="ORF">EV421DRAFT_2000960</name>
</gene>
<dbReference type="GO" id="GO:0005886">
    <property type="term" value="C:plasma membrane"/>
    <property type="evidence" value="ECO:0007669"/>
    <property type="project" value="UniProtKB-SubCell"/>
</dbReference>
<feature type="region of interest" description="Disordered" evidence="12">
    <location>
        <begin position="88"/>
        <end position="107"/>
    </location>
</feature>
<dbReference type="Gene3D" id="3.20.20.370">
    <property type="entry name" value="Glycoside hydrolase/deacetylase"/>
    <property type="match status" value="1"/>
</dbReference>
<evidence type="ECO:0000313" key="15">
    <source>
        <dbReference type="Proteomes" id="UP001175226"/>
    </source>
</evidence>
<evidence type="ECO:0000256" key="12">
    <source>
        <dbReference type="SAM" id="MobiDB-lite"/>
    </source>
</evidence>
<dbReference type="PANTHER" id="PTHR46471:SF2">
    <property type="entry name" value="CHITIN DEACETYLASE-RELATED"/>
    <property type="match status" value="1"/>
</dbReference>
<dbReference type="GO" id="GO:0098552">
    <property type="term" value="C:side of membrane"/>
    <property type="evidence" value="ECO:0007669"/>
    <property type="project" value="UniProtKB-KW"/>
</dbReference>
<dbReference type="GO" id="GO:0005975">
    <property type="term" value="P:carbohydrate metabolic process"/>
    <property type="evidence" value="ECO:0007669"/>
    <property type="project" value="InterPro"/>
</dbReference>
<dbReference type="PANTHER" id="PTHR46471">
    <property type="entry name" value="CHITIN DEACETYLASE"/>
    <property type="match status" value="1"/>
</dbReference>
<keyword evidence="10" id="KW-0449">Lipoprotein</keyword>
<evidence type="ECO:0000256" key="1">
    <source>
        <dbReference type="ARBA" id="ARBA00001941"/>
    </source>
</evidence>
<dbReference type="SUPFAM" id="SSF88713">
    <property type="entry name" value="Glycoside hydrolase/deacetylase"/>
    <property type="match status" value="1"/>
</dbReference>
<evidence type="ECO:0000256" key="8">
    <source>
        <dbReference type="ARBA" id="ARBA00023136"/>
    </source>
</evidence>
<dbReference type="GO" id="GO:0046872">
    <property type="term" value="F:metal ion binding"/>
    <property type="evidence" value="ECO:0007669"/>
    <property type="project" value="UniProtKB-KW"/>
</dbReference>
<dbReference type="GO" id="GO:0016810">
    <property type="term" value="F:hydrolase activity, acting on carbon-nitrogen (but not peptide) bonds"/>
    <property type="evidence" value="ECO:0007669"/>
    <property type="project" value="InterPro"/>
</dbReference>
<dbReference type="AlphaFoldDB" id="A0AA39MFY3"/>
<evidence type="ECO:0000256" key="10">
    <source>
        <dbReference type="ARBA" id="ARBA00023288"/>
    </source>
</evidence>
<evidence type="ECO:0000256" key="3">
    <source>
        <dbReference type="ARBA" id="ARBA00022475"/>
    </source>
</evidence>
<name>A0AA39MFY3_9AGAR</name>
<evidence type="ECO:0000256" key="9">
    <source>
        <dbReference type="ARBA" id="ARBA00023277"/>
    </source>
</evidence>
<evidence type="ECO:0000256" key="2">
    <source>
        <dbReference type="ARBA" id="ARBA00004609"/>
    </source>
</evidence>
<sequence length="107" mass="12158">MLDVKGVKGTFFINGNNYGCIYRDTERVVLQNTYSRAIRPPHEHTWAHKDLAMLTTDQVESEFTLTDTALEKILGVKVAFMRPPYGSYNDGDEPPGSVRSEFADFMH</sequence>
<organism evidence="14 15">
    <name type="scientific">Armillaria borealis</name>
    <dbReference type="NCBI Taxonomy" id="47425"/>
    <lineage>
        <taxon>Eukaryota</taxon>
        <taxon>Fungi</taxon>
        <taxon>Dikarya</taxon>
        <taxon>Basidiomycota</taxon>
        <taxon>Agaricomycotina</taxon>
        <taxon>Agaricomycetes</taxon>
        <taxon>Agaricomycetidae</taxon>
        <taxon>Agaricales</taxon>
        <taxon>Marasmiineae</taxon>
        <taxon>Physalacriaceae</taxon>
        <taxon>Armillaria</taxon>
    </lineage>
</organism>
<accession>A0AA39MFY3</accession>
<keyword evidence="3" id="KW-1003">Cell membrane</keyword>
<keyword evidence="6" id="KW-0732">Signal</keyword>
<evidence type="ECO:0000256" key="6">
    <source>
        <dbReference type="ARBA" id="ARBA00022729"/>
    </source>
</evidence>
<dbReference type="InterPro" id="IPR011330">
    <property type="entry name" value="Glyco_hydro/deAcase_b/a-brl"/>
</dbReference>
<dbReference type="InterPro" id="IPR002509">
    <property type="entry name" value="NODB_dom"/>
</dbReference>
<comment type="cofactor">
    <cofactor evidence="1">
        <name>Co(2+)</name>
        <dbReference type="ChEBI" id="CHEBI:48828"/>
    </cofactor>
</comment>
<comment type="subcellular location">
    <subcellularLocation>
        <location evidence="2">Cell membrane</location>
        <topology evidence="2">Lipid-anchor</topology>
        <topology evidence="2">GPI-anchor</topology>
    </subcellularLocation>
</comment>
<evidence type="ECO:0000256" key="5">
    <source>
        <dbReference type="ARBA" id="ARBA00022723"/>
    </source>
</evidence>
<reference evidence="14" key="1">
    <citation type="submission" date="2023-06" db="EMBL/GenBank/DDBJ databases">
        <authorList>
            <consortium name="Lawrence Berkeley National Laboratory"/>
            <person name="Ahrendt S."/>
            <person name="Sahu N."/>
            <person name="Indic B."/>
            <person name="Wong-Bajracharya J."/>
            <person name="Merenyi Z."/>
            <person name="Ke H.-M."/>
            <person name="Monk M."/>
            <person name="Kocsube S."/>
            <person name="Drula E."/>
            <person name="Lipzen A."/>
            <person name="Balint B."/>
            <person name="Henrissat B."/>
            <person name="Andreopoulos B."/>
            <person name="Martin F.M."/>
            <person name="Harder C.B."/>
            <person name="Rigling D."/>
            <person name="Ford K.L."/>
            <person name="Foster G.D."/>
            <person name="Pangilinan J."/>
            <person name="Papanicolaou A."/>
            <person name="Barry K."/>
            <person name="LaButti K."/>
            <person name="Viragh M."/>
            <person name="Koriabine M."/>
            <person name="Yan M."/>
            <person name="Riley R."/>
            <person name="Champramary S."/>
            <person name="Plett K.L."/>
            <person name="Tsai I.J."/>
            <person name="Slot J."/>
            <person name="Sipos G."/>
            <person name="Plett J."/>
            <person name="Nagy L.G."/>
            <person name="Grigoriev I.V."/>
        </authorList>
    </citation>
    <scope>NUCLEOTIDE SEQUENCE</scope>
    <source>
        <strain evidence="14">FPL87.14</strain>
    </source>
</reference>
<keyword evidence="9" id="KW-0119">Carbohydrate metabolism</keyword>
<dbReference type="EMBL" id="JAUEPT010000095">
    <property type="protein sequence ID" value="KAK0432378.1"/>
    <property type="molecule type" value="Genomic_DNA"/>
</dbReference>
<dbReference type="Pfam" id="PF01522">
    <property type="entry name" value="Polysacc_deac_1"/>
    <property type="match status" value="1"/>
</dbReference>
<keyword evidence="7" id="KW-0378">Hydrolase</keyword>
<keyword evidence="15" id="KW-1185">Reference proteome</keyword>
<evidence type="ECO:0000259" key="13">
    <source>
        <dbReference type="PROSITE" id="PS51677"/>
    </source>
</evidence>
<proteinExistence type="predicted"/>
<evidence type="ECO:0000313" key="14">
    <source>
        <dbReference type="EMBL" id="KAK0432378.1"/>
    </source>
</evidence>
<evidence type="ECO:0000256" key="4">
    <source>
        <dbReference type="ARBA" id="ARBA00022622"/>
    </source>
</evidence>
<dbReference type="Proteomes" id="UP001175226">
    <property type="component" value="Unassembled WGS sequence"/>
</dbReference>
<keyword evidence="4" id="KW-0325">Glycoprotein</keyword>
<feature type="domain" description="NodB homology" evidence="13">
    <location>
        <begin position="1"/>
        <end position="107"/>
    </location>
</feature>
<evidence type="ECO:0000256" key="11">
    <source>
        <dbReference type="ARBA" id="ARBA00023316"/>
    </source>
</evidence>
<evidence type="ECO:0000256" key="7">
    <source>
        <dbReference type="ARBA" id="ARBA00022801"/>
    </source>
</evidence>
<keyword evidence="4" id="KW-0336">GPI-anchor</keyword>
<keyword evidence="5" id="KW-0479">Metal-binding</keyword>
<dbReference type="GO" id="GO:0071555">
    <property type="term" value="P:cell wall organization"/>
    <property type="evidence" value="ECO:0007669"/>
    <property type="project" value="UniProtKB-KW"/>
</dbReference>
<dbReference type="PROSITE" id="PS51677">
    <property type="entry name" value="NODB"/>
    <property type="match status" value="1"/>
</dbReference>
<protein>
    <recommendedName>
        <fullName evidence="13">NodB homology domain-containing protein</fullName>
    </recommendedName>
</protein>
<keyword evidence="11" id="KW-0961">Cell wall biogenesis/degradation</keyword>
<comment type="caution">
    <text evidence="14">The sequence shown here is derived from an EMBL/GenBank/DDBJ whole genome shotgun (WGS) entry which is preliminary data.</text>
</comment>
<keyword evidence="8" id="KW-0472">Membrane</keyword>